<comment type="caution">
    <text evidence="2">The sequence shown here is derived from an EMBL/GenBank/DDBJ whole genome shotgun (WGS) entry which is preliminary data.</text>
</comment>
<organism evidence="2 3">
    <name type="scientific">Phialemonium thermophilum</name>
    <dbReference type="NCBI Taxonomy" id="223376"/>
    <lineage>
        <taxon>Eukaryota</taxon>
        <taxon>Fungi</taxon>
        <taxon>Dikarya</taxon>
        <taxon>Ascomycota</taxon>
        <taxon>Pezizomycotina</taxon>
        <taxon>Sordariomycetes</taxon>
        <taxon>Sordariomycetidae</taxon>
        <taxon>Cephalothecales</taxon>
        <taxon>Cephalothecaceae</taxon>
        <taxon>Phialemonium</taxon>
    </lineage>
</organism>
<dbReference type="Pfam" id="PF03633">
    <property type="entry name" value="Glyco_hydro_65C"/>
    <property type="match status" value="1"/>
</dbReference>
<dbReference type="Gene3D" id="2.60.420.10">
    <property type="entry name" value="Maltose phosphorylase, domain 3"/>
    <property type="match status" value="1"/>
</dbReference>
<evidence type="ECO:0000313" key="3">
    <source>
        <dbReference type="Proteomes" id="UP001586593"/>
    </source>
</evidence>
<reference evidence="2 3" key="1">
    <citation type="journal article" date="2024" name="Commun. Biol.">
        <title>Comparative genomic analysis of thermophilic fungi reveals convergent evolutionary adaptations and gene losses.</title>
        <authorList>
            <person name="Steindorff A.S."/>
            <person name="Aguilar-Pontes M.V."/>
            <person name="Robinson A.J."/>
            <person name="Andreopoulos B."/>
            <person name="LaButti K."/>
            <person name="Kuo A."/>
            <person name="Mondo S."/>
            <person name="Riley R."/>
            <person name="Otillar R."/>
            <person name="Haridas S."/>
            <person name="Lipzen A."/>
            <person name="Grimwood J."/>
            <person name="Schmutz J."/>
            <person name="Clum A."/>
            <person name="Reid I.D."/>
            <person name="Moisan M.C."/>
            <person name="Butler G."/>
            <person name="Nguyen T.T.M."/>
            <person name="Dewar K."/>
            <person name="Conant G."/>
            <person name="Drula E."/>
            <person name="Henrissat B."/>
            <person name="Hansel C."/>
            <person name="Singer S."/>
            <person name="Hutchinson M.I."/>
            <person name="de Vries R.P."/>
            <person name="Natvig D.O."/>
            <person name="Powell A.J."/>
            <person name="Tsang A."/>
            <person name="Grigoriev I.V."/>
        </authorList>
    </citation>
    <scope>NUCLEOTIDE SEQUENCE [LARGE SCALE GENOMIC DNA]</scope>
    <source>
        <strain evidence="2 3">ATCC 24622</strain>
    </source>
</reference>
<protein>
    <recommendedName>
        <fullName evidence="1">Glycoside hydrolase family 65 C-terminal domain-containing protein</fullName>
    </recommendedName>
</protein>
<dbReference type="SUPFAM" id="SSF48208">
    <property type="entry name" value="Six-hairpin glycosidases"/>
    <property type="match status" value="1"/>
</dbReference>
<accession>A0ABR3WEW7</accession>
<dbReference type="PANTHER" id="PTHR37469:SF2">
    <property type="entry name" value="CELLOBIONIC ACID PHOSPHORYLASE"/>
    <property type="match status" value="1"/>
</dbReference>
<feature type="domain" description="Glycoside hydrolase family 65 C-terminal" evidence="1">
    <location>
        <begin position="61"/>
        <end position="115"/>
    </location>
</feature>
<gene>
    <name evidence="2" type="ORF">VTK73DRAFT_7361</name>
</gene>
<dbReference type="InterPro" id="IPR052047">
    <property type="entry name" value="GH94_Enzymes"/>
</dbReference>
<dbReference type="Proteomes" id="UP001586593">
    <property type="component" value="Unassembled WGS sequence"/>
</dbReference>
<dbReference type="PANTHER" id="PTHR37469">
    <property type="entry name" value="CELLOBIONIC ACID PHOSPHORYLASE-RELATED"/>
    <property type="match status" value="1"/>
</dbReference>
<evidence type="ECO:0000313" key="2">
    <source>
        <dbReference type="EMBL" id="KAL1860394.1"/>
    </source>
</evidence>
<dbReference type="InterPro" id="IPR005194">
    <property type="entry name" value="Glyco_hydro_65_C"/>
</dbReference>
<evidence type="ECO:0000259" key="1">
    <source>
        <dbReference type="Pfam" id="PF03633"/>
    </source>
</evidence>
<keyword evidence="3" id="KW-1185">Reference proteome</keyword>
<sequence>MVPGPSEEDYLQRGQMPIYIPNYYRGAWREFPRTAGRSSQLFNTGTVSWVYRCVSEGLCGLRGDADGLCVRPNLPSWWDGAQVRRRFRGATFAIDIRRSADAHEVTVLQGGQPLPAGRVTGIREGETYELTVLVPKKQG</sequence>
<dbReference type="InterPro" id="IPR008928">
    <property type="entry name" value="6-hairpin_glycosidase_sf"/>
</dbReference>
<name>A0ABR3WEW7_9PEZI</name>
<proteinExistence type="predicted"/>
<dbReference type="EMBL" id="JAZHXJ010000465">
    <property type="protein sequence ID" value="KAL1860394.1"/>
    <property type="molecule type" value="Genomic_DNA"/>
</dbReference>